<protein>
    <recommendedName>
        <fullName evidence="8">Major facilitator superfamily (MFS) profile domain-containing protein</fullName>
    </recommendedName>
</protein>
<feature type="transmembrane region" description="Helical" evidence="7">
    <location>
        <begin position="404"/>
        <end position="426"/>
    </location>
</feature>
<feature type="transmembrane region" description="Helical" evidence="7">
    <location>
        <begin position="160"/>
        <end position="183"/>
    </location>
</feature>
<evidence type="ECO:0000256" key="2">
    <source>
        <dbReference type="ARBA" id="ARBA00022448"/>
    </source>
</evidence>
<dbReference type="PANTHER" id="PTHR23501">
    <property type="entry name" value="MAJOR FACILITATOR SUPERFAMILY"/>
    <property type="match status" value="1"/>
</dbReference>
<feature type="compositionally biased region" description="Basic and acidic residues" evidence="6">
    <location>
        <begin position="1"/>
        <end position="11"/>
    </location>
</feature>
<feature type="transmembrane region" description="Helical" evidence="7">
    <location>
        <begin position="308"/>
        <end position="325"/>
    </location>
</feature>
<evidence type="ECO:0000256" key="5">
    <source>
        <dbReference type="ARBA" id="ARBA00023136"/>
    </source>
</evidence>
<keyword evidence="3 7" id="KW-0812">Transmembrane</keyword>
<organism evidence="9 10">
    <name type="scientific">Extremus antarcticus</name>
    <dbReference type="NCBI Taxonomy" id="702011"/>
    <lineage>
        <taxon>Eukaryota</taxon>
        <taxon>Fungi</taxon>
        <taxon>Dikarya</taxon>
        <taxon>Ascomycota</taxon>
        <taxon>Pezizomycotina</taxon>
        <taxon>Dothideomycetes</taxon>
        <taxon>Dothideomycetidae</taxon>
        <taxon>Mycosphaerellales</taxon>
        <taxon>Extremaceae</taxon>
        <taxon>Extremus</taxon>
    </lineage>
</organism>
<feature type="transmembrane region" description="Helical" evidence="7">
    <location>
        <begin position="35"/>
        <end position="54"/>
    </location>
</feature>
<feature type="transmembrane region" description="Helical" evidence="7">
    <location>
        <begin position="345"/>
        <end position="368"/>
    </location>
</feature>
<evidence type="ECO:0000256" key="7">
    <source>
        <dbReference type="SAM" id="Phobius"/>
    </source>
</evidence>
<dbReference type="PROSITE" id="PS00216">
    <property type="entry name" value="SUGAR_TRANSPORT_1"/>
    <property type="match status" value="1"/>
</dbReference>
<dbReference type="InterPro" id="IPR010573">
    <property type="entry name" value="MFS_Str1/Tri12-like"/>
</dbReference>
<dbReference type="GO" id="GO:0005886">
    <property type="term" value="C:plasma membrane"/>
    <property type="evidence" value="ECO:0007669"/>
    <property type="project" value="TreeGrafter"/>
</dbReference>
<dbReference type="PANTHER" id="PTHR23501:SF109">
    <property type="entry name" value="MAJOR FACILITATOR SUPERFAMILY (MFS) PROFILE DOMAIN-CONTAINING PROTEIN-RELATED"/>
    <property type="match status" value="1"/>
</dbReference>
<feature type="transmembrane region" description="Helical" evidence="7">
    <location>
        <begin position="195"/>
        <end position="216"/>
    </location>
</feature>
<keyword evidence="5 7" id="KW-0472">Membrane</keyword>
<evidence type="ECO:0000313" key="9">
    <source>
        <dbReference type="EMBL" id="KAK3057655.1"/>
    </source>
</evidence>
<dbReference type="Pfam" id="PF06609">
    <property type="entry name" value="TRI12"/>
    <property type="match status" value="1"/>
</dbReference>
<keyword evidence="4 7" id="KW-1133">Transmembrane helix</keyword>
<gene>
    <name evidence="9" type="ORF">LTR09_001839</name>
</gene>
<accession>A0AAJ0GHL9</accession>
<evidence type="ECO:0000259" key="8">
    <source>
        <dbReference type="PROSITE" id="PS50850"/>
    </source>
</evidence>
<evidence type="ECO:0000256" key="1">
    <source>
        <dbReference type="ARBA" id="ARBA00004141"/>
    </source>
</evidence>
<feature type="transmembrane region" description="Helical" evidence="7">
    <location>
        <begin position="530"/>
        <end position="549"/>
    </location>
</feature>
<feature type="transmembrane region" description="Helical" evidence="7">
    <location>
        <begin position="104"/>
        <end position="123"/>
    </location>
</feature>
<name>A0AAJ0GHL9_9PEZI</name>
<feature type="transmembrane region" description="Helical" evidence="7">
    <location>
        <begin position="237"/>
        <end position="256"/>
    </location>
</feature>
<proteinExistence type="predicted"/>
<feature type="transmembrane region" description="Helical" evidence="7">
    <location>
        <begin position="380"/>
        <end position="398"/>
    </location>
</feature>
<keyword evidence="10" id="KW-1185">Reference proteome</keyword>
<feature type="region of interest" description="Disordered" evidence="6">
    <location>
        <begin position="1"/>
        <end position="25"/>
    </location>
</feature>
<feature type="transmembrane region" description="Helical" evidence="7">
    <location>
        <begin position="268"/>
        <end position="287"/>
    </location>
</feature>
<evidence type="ECO:0000256" key="6">
    <source>
        <dbReference type="SAM" id="MobiDB-lite"/>
    </source>
</evidence>
<dbReference type="InterPro" id="IPR036259">
    <property type="entry name" value="MFS_trans_sf"/>
</dbReference>
<feature type="domain" description="Major facilitator superfamily (MFS) profile" evidence="8">
    <location>
        <begin position="39"/>
        <end position="557"/>
    </location>
</feature>
<comment type="subcellular location">
    <subcellularLocation>
        <location evidence="1">Membrane</location>
        <topology evidence="1">Multi-pass membrane protein</topology>
    </subcellularLocation>
</comment>
<keyword evidence="2" id="KW-0813">Transport</keyword>
<feature type="transmembrane region" description="Helical" evidence="7">
    <location>
        <begin position="129"/>
        <end position="148"/>
    </location>
</feature>
<evidence type="ECO:0000256" key="4">
    <source>
        <dbReference type="ARBA" id="ARBA00022989"/>
    </source>
</evidence>
<sequence>MDNAEKEKNIQVEDTGSNDGPAYDPAEVQDDRMTFTAFLAIVAIATQFISYINTLLMPSTILSYIIADLDDNPNYPWITISWNVCASVLVTVGGRMSDIFGRRWFLIIASVIALCGAAVGATGNSVNQMIGSGVLFGIGGGIQEMCYAGLQEIVPIKHRVLAIGCFEFFAGCIALMSPLIAYSLLARTALGWRAVYWYIFAFEAFSLILVVLFYHPPNFNTKHRRDGKTRWELLRQMDFVGFGLFSLGCILFLIGVNWGGRAYDWNSAHVIGTIVVGALLLVALGFYEAYAPLKYPMLPTKFFKNVRGFTVLLVVCFVGGMLYYSMNVLWPRQSGLLFVPADKPIIAGVYANMVSFGTITAGFIVMAFCSRVGHERWQQVGFMVVQTALIGSLASIGVNDRTQAIATIIVLAATITPPQLLSFAMISMGIENQVDIGLANGLASTFRLMGGAVATAIYSAILANTFATKLPVKMASVIAQYDVPNSVAPELIQAAALNTADAYAELDVSSQVIAASGMAVKYAYVDAFRLVYLIALAFGGLAIIAASFTKTIPKEQKTMERAIHMENETGGPRAAQVVEKV</sequence>
<dbReference type="AlphaFoldDB" id="A0AAJ0GHL9"/>
<comment type="caution">
    <text evidence="9">The sequence shown here is derived from an EMBL/GenBank/DDBJ whole genome shotgun (WGS) entry which is preliminary data.</text>
</comment>
<dbReference type="GO" id="GO:0022857">
    <property type="term" value="F:transmembrane transporter activity"/>
    <property type="evidence" value="ECO:0007669"/>
    <property type="project" value="InterPro"/>
</dbReference>
<evidence type="ECO:0000256" key="3">
    <source>
        <dbReference type="ARBA" id="ARBA00022692"/>
    </source>
</evidence>
<dbReference type="Gene3D" id="1.20.1250.20">
    <property type="entry name" value="MFS general substrate transporter like domains"/>
    <property type="match status" value="1"/>
</dbReference>
<dbReference type="InterPro" id="IPR005829">
    <property type="entry name" value="Sugar_transporter_CS"/>
</dbReference>
<evidence type="ECO:0000313" key="10">
    <source>
        <dbReference type="Proteomes" id="UP001271007"/>
    </source>
</evidence>
<dbReference type="EMBL" id="JAWDJX010000003">
    <property type="protein sequence ID" value="KAK3057655.1"/>
    <property type="molecule type" value="Genomic_DNA"/>
</dbReference>
<feature type="transmembrane region" description="Helical" evidence="7">
    <location>
        <begin position="446"/>
        <end position="467"/>
    </location>
</feature>
<dbReference type="InterPro" id="IPR020846">
    <property type="entry name" value="MFS_dom"/>
</dbReference>
<reference evidence="9" key="1">
    <citation type="submission" date="2023-04" db="EMBL/GenBank/DDBJ databases">
        <title>Black Yeasts Isolated from many extreme environments.</title>
        <authorList>
            <person name="Coleine C."/>
            <person name="Stajich J.E."/>
            <person name="Selbmann L."/>
        </authorList>
    </citation>
    <scope>NUCLEOTIDE SEQUENCE</scope>
    <source>
        <strain evidence="9">CCFEE 5312</strain>
    </source>
</reference>
<dbReference type="Proteomes" id="UP001271007">
    <property type="component" value="Unassembled WGS sequence"/>
</dbReference>
<dbReference type="SUPFAM" id="SSF103473">
    <property type="entry name" value="MFS general substrate transporter"/>
    <property type="match status" value="2"/>
</dbReference>
<dbReference type="PROSITE" id="PS50850">
    <property type="entry name" value="MFS"/>
    <property type="match status" value="1"/>
</dbReference>
<feature type="transmembrane region" description="Helical" evidence="7">
    <location>
        <begin position="74"/>
        <end position="92"/>
    </location>
</feature>